<dbReference type="SMART" id="SM00382">
    <property type="entry name" value="AAA"/>
    <property type="match status" value="2"/>
</dbReference>
<dbReference type="Pfam" id="PF13087">
    <property type="entry name" value="AAA_12"/>
    <property type="match status" value="2"/>
</dbReference>
<dbReference type="GO" id="GO:0005524">
    <property type="term" value="F:ATP binding"/>
    <property type="evidence" value="ECO:0007669"/>
    <property type="project" value="UniProtKB-KW"/>
</dbReference>
<dbReference type="PANTHER" id="PTHR43788">
    <property type="entry name" value="DNA2/NAM7 HELICASE FAMILY MEMBER"/>
    <property type="match status" value="1"/>
</dbReference>
<sequence length="1814" mass="207945">MNIPVFNPTYLIKDSIIKQKEWYSFNKYYAHLLCEKQEEYIKEVVKLSIENAPLEKNPWLQRSDDDDDINRDVITENWKSVYVPIQSHVLHTILNHAVIGRNCAEAVELICSDFIHPKQALALIELRMFEPVHQYKMSIFIQQNQAVQFTCPLSRYCDIIIQRLIHAYIDQKPTPYEFSDLHTLCANLNKLKKKRDDFHVQCKELVFANHLKTQPVIVHSFISNVSSEKFDIFIPGLQDTITKTMSVKFSDIDVCNVPEVTDDNDMSTLNENKGTRNDSETAQENGNETFAHQKVTVKWRKRLYSFKTKLPPQNDAQTRPDTYQKINPHVNTSFVSYGFWKNILKHVFEGKDNVIFNKLAEKNLDQMMQEFERNKRHIDSVINSVTEVTSEISDPLIINHLVPFQTSFGHGQIVSVQLSSQESLGILAPVPQIVILTDNIKFCLPHVQDPIKTFLRYAKKSSLTKYKTIVAYRNIWLPIVEMESTYNALQSDDSATINELPIRFKKCQGIFELDEEFCDKRDLHFGYIPEEDGNGTGLLINQNKEYFPLQSGNFLCIMKAQTLDGETKQKIGNRVLHKDTYLWSGHAETTKICKYQKLEQRKNGGRRRTTKIRVAFQLHENSSPPPATTLDDCRLEIIYKSSVDRRNEIHLKNIYQASDLAKKIAVGKDIPFADRMHTEIANEIIEEALQRRFKLIQGPPGTGKTYIGVKLVYLFDKFNTIMQQRTDDSKNQIIFCGPSNRSVDLVARLVIDKLGSKAPRIVRMYGSAIEQLTFPIPGRASVSRRNIRDAKADTHLVENGVVLHNIIRQDGKPYAARLKELDKQFSDDISLIEEIDQSRRGPLKTTIEDIKEYKDIQSKATKEDLPKYDVIFCTTSLVANPKVLKATKGRVYQLIIDESGMCSEPATIVPIIATYAKQVILIGDHKQLRPIIKCKEAARLGLGTSLFERYSKVHLHKTMLKEQYRMHPKICEFPSKHFYDGELRTHPGVGTSQQLKLWPRTITGQCPHVFCHVEGDEQTLTVNTEAGNEQSRFNDAEVKQVIKVFQHMVEEEDVLPTSINVMSQYNAQCTALREESVNTGLTMPIVSTVVSSQGGEWDYVIFSLVRSIPNYLIPAQPTRGWCLQNLGFITDKNQINVALTRARKGLVIIGNRNLLACDPVWKDLVHDYEKKNCIFKVDHITETFLNNDVKLTAQKQTITIKNEDRSTFKLIQGPPGTGKTYIGVKLVYLFNKFNTLMQQRTGDTKNQIIFCGPSNRSVDLVARLVLEKLGPKAPRIIRMYGSAIEQISFPIPGRASVNRRNISDAKTDPYLVDRGVILHHIIRQDGKPYAARLREIDRKFSDDVRMLEETDERNRKPLKTTVADIKEYKGIQSKATKGELPHYDVIFCTTSLVANPKVLKATKDRVYQLIIDESGMCSEPSTIVPMIATSAKQVVLIGDHKQLRPIIKCKEAAKLGLETSLFERYSENIQYKTMLQEQYRMHPKICVFPSKHFYDGELKTHPDVGISPQPLGMWPRMMDGYYPHVFCHVEGEEQTLTVKTDAGNEQSRFNDAEVQQVMKVFQHMVENENVPLSSINVISQYNAQCTALREESVNTGITIPIVSTVVASQGGEWDYVIFSLVRSLPNYRIPEQPTRGWCLQNLGFITDKNQINVALTRARKGLVIIGNRNLLVCDPVWKDLVHDYEKKNCVMVLERLCKGNRPIYLYRSQEKYDILIPGLYETTMKNMSVKFSEIGVCNIPEISEDNDILLFKDSCLKVTVKWTKRLSSFKATIFYNQWLMEYKLDPDKYTKIHPHLNAAFVSFRFWKKHTATCL</sequence>
<evidence type="ECO:0000313" key="8">
    <source>
        <dbReference type="EMBL" id="VDI24104.1"/>
    </source>
</evidence>
<dbReference type="SUPFAM" id="SSF50249">
    <property type="entry name" value="Nucleic acid-binding proteins"/>
    <property type="match status" value="1"/>
</dbReference>
<dbReference type="CDD" id="cd18808">
    <property type="entry name" value="SF1_C_Upf1"/>
    <property type="match status" value="2"/>
</dbReference>
<dbReference type="InterPro" id="IPR012340">
    <property type="entry name" value="NA-bd_OB-fold"/>
</dbReference>
<feature type="region of interest" description="Disordered" evidence="6">
    <location>
        <begin position="263"/>
        <end position="287"/>
    </location>
</feature>
<evidence type="ECO:0000256" key="6">
    <source>
        <dbReference type="SAM" id="MobiDB-lite"/>
    </source>
</evidence>
<dbReference type="PANTHER" id="PTHR43788:SF16">
    <property type="entry name" value="HELICASE WITH ZINC FINGER 2"/>
    <property type="match status" value="1"/>
</dbReference>
<evidence type="ECO:0000256" key="2">
    <source>
        <dbReference type="ARBA" id="ARBA00022741"/>
    </source>
</evidence>
<dbReference type="Pfam" id="PF13086">
    <property type="entry name" value="AAA_11"/>
    <property type="match status" value="2"/>
</dbReference>
<dbReference type="EMBL" id="UYJE01004003">
    <property type="protein sequence ID" value="VDI24104.1"/>
    <property type="molecule type" value="Genomic_DNA"/>
</dbReference>
<comment type="caution">
    <text evidence="8">The sequence shown here is derived from an EMBL/GenBank/DDBJ whole genome shotgun (WGS) entry which is preliminary data.</text>
</comment>
<evidence type="ECO:0000256" key="1">
    <source>
        <dbReference type="ARBA" id="ARBA00007913"/>
    </source>
</evidence>
<keyword evidence="4" id="KW-0347">Helicase</keyword>
<dbReference type="OrthoDB" id="2285229at2759"/>
<feature type="domain" description="AAA+ ATPase" evidence="7">
    <location>
        <begin position="690"/>
        <end position="942"/>
    </location>
</feature>
<keyword evidence="2" id="KW-0547">Nucleotide-binding</keyword>
<dbReference type="InterPro" id="IPR047187">
    <property type="entry name" value="SF1_C_Upf1"/>
</dbReference>
<dbReference type="InterPro" id="IPR050534">
    <property type="entry name" value="Coronavir_polyprotein_1ab"/>
</dbReference>
<dbReference type="Proteomes" id="UP000596742">
    <property type="component" value="Unassembled WGS sequence"/>
</dbReference>
<protein>
    <recommendedName>
        <fullName evidence="7">AAA+ ATPase domain-containing protein</fullName>
    </recommendedName>
</protein>
<evidence type="ECO:0000313" key="9">
    <source>
        <dbReference type="Proteomes" id="UP000596742"/>
    </source>
</evidence>
<feature type="domain" description="AAA+ ATPase" evidence="7">
    <location>
        <begin position="1205"/>
        <end position="1457"/>
    </location>
</feature>
<keyword evidence="3" id="KW-0378">Hydrolase</keyword>
<proteinExistence type="inferred from homology"/>
<evidence type="ECO:0000256" key="3">
    <source>
        <dbReference type="ARBA" id="ARBA00022801"/>
    </source>
</evidence>
<dbReference type="InterPro" id="IPR003593">
    <property type="entry name" value="AAA+_ATPase"/>
</dbReference>
<comment type="similarity">
    <text evidence="1">Belongs to the DNA2/NAM7 helicase family.</text>
</comment>
<dbReference type="GO" id="GO:0016787">
    <property type="term" value="F:hydrolase activity"/>
    <property type="evidence" value="ECO:0007669"/>
    <property type="project" value="UniProtKB-KW"/>
</dbReference>
<dbReference type="Gene3D" id="3.40.50.300">
    <property type="entry name" value="P-loop containing nucleotide triphosphate hydrolases"/>
    <property type="match status" value="4"/>
</dbReference>
<name>A0A8B6DTK8_MYTGA</name>
<evidence type="ECO:0000256" key="5">
    <source>
        <dbReference type="ARBA" id="ARBA00022840"/>
    </source>
</evidence>
<gene>
    <name evidence="8" type="ORF">MGAL_10B059663</name>
</gene>
<evidence type="ECO:0000256" key="4">
    <source>
        <dbReference type="ARBA" id="ARBA00022806"/>
    </source>
</evidence>
<evidence type="ECO:0000259" key="7">
    <source>
        <dbReference type="SMART" id="SM00382"/>
    </source>
</evidence>
<dbReference type="GO" id="GO:0043139">
    <property type="term" value="F:5'-3' DNA helicase activity"/>
    <property type="evidence" value="ECO:0007669"/>
    <property type="project" value="TreeGrafter"/>
</dbReference>
<accession>A0A8B6DTK8</accession>
<dbReference type="InterPro" id="IPR041679">
    <property type="entry name" value="DNA2/NAM7-like_C"/>
</dbReference>
<dbReference type="InterPro" id="IPR027417">
    <property type="entry name" value="P-loop_NTPase"/>
</dbReference>
<keyword evidence="9" id="KW-1185">Reference proteome</keyword>
<organism evidence="8 9">
    <name type="scientific">Mytilus galloprovincialis</name>
    <name type="common">Mediterranean mussel</name>
    <dbReference type="NCBI Taxonomy" id="29158"/>
    <lineage>
        <taxon>Eukaryota</taxon>
        <taxon>Metazoa</taxon>
        <taxon>Spiralia</taxon>
        <taxon>Lophotrochozoa</taxon>
        <taxon>Mollusca</taxon>
        <taxon>Bivalvia</taxon>
        <taxon>Autobranchia</taxon>
        <taxon>Pteriomorphia</taxon>
        <taxon>Mytilida</taxon>
        <taxon>Mytiloidea</taxon>
        <taxon>Mytilidae</taxon>
        <taxon>Mytilinae</taxon>
        <taxon>Mytilus</taxon>
    </lineage>
</organism>
<reference evidence="8" key="1">
    <citation type="submission" date="2018-11" db="EMBL/GenBank/DDBJ databases">
        <authorList>
            <person name="Alioto T."/>
            <person name="Alioto T."/>
        </authorList>
    </citation>
    <scope>NUCLEOTIDE SEQUENCE</scope>
</reference>
<dbReference type="InterPro" id="IPR041677">
    <property type="entry name" value="DNA2/NAM7_AAA_11"/>
</dbReference>
<keyword evidence="5" id="KW-0067">ATP-binding</keyword>
<dbReference type="FunFam" id="3.40.50.300:FF:001313">
    <property type="entry name" value="Helicase with zinc finger domain 2"/>
    <property type="match status" value="2"/>
</dbReference>
<dbReference type="SUPFAM" id="SSF52540">
    <property type="entry name" value="P-loop containing nucleoside triphosphate hydrolases"/>
    <property type="match status" value="2"/>
</dbReference>